<keyword evidence="3" id="KW-1185">Reference proteome</keyword>
<organism evidence="2 3">
    <name type="scientific">Undibacterium nitidum</name>
    <dbReference type="NCBI Taxonomy" id="2762298"/>
    <lineage>
        <taxon>Bacteria</taxon>
        <taxon>Pseudomonadati</taxon>
        <taxon>Pseudomonadota</taxon>
        <taxon>Betaproteobacteria</taxon>
        <taxon>Burkholderiales</taxon>
        <taxon>Oxalobacteraceae</taxon>
        <taxon>Undibacterium</taxon>
    </lineage>
</organism>
<proteinExistence type="predicted"/>
<evidence type="ECO:0000259" key="1">
    <source>
        <dbReference type="Pfam" id="PF16871"/>
    </source>
</evidence>
<dbReference type="InterPro" id="IPR021862">
    <property type="entry name" value="DUF3472"/>
</dbReference>
<dbReference type="Pfam" id="PF11958">
    <property type="entry name" value="DUF3472"/>
    <property type="match status" value="1"/>
</dbReference>
<dbReference type="RefSeq" id="WP_186915577.1">
    <property type="nucleotide sequence ID" value="NZ_JACOFZ010000001.1"/>
</dbReference>
<evidence type="ECO:0000313" key="2">
    <source>
        <dbReference type="EMBL" id="MBC3879859.1"/>
    </source>
</evidence>
<sequence length="445" mass="47180">MSKISNLRRSALLIGLTGLISIGSLLSGCGGQSNEAKATSGPEPAPVASIYNASVPLGGNAFITASAVNASEVIGDGGLGNWTDAGTITSVYFRLAQAGSLKLGLVASLNGASSSKVKVSINGTPFTVNLSGSASKTYDVGTVNIPAAGYVKVDLQGVSKVGGYFGDVSALKIAGTAASNGMQFANDAANYYWSRRGPSVHSAYVTPANTEYFYNEITVPVGEDKIGSYFMSNGFDGGYAGMQVKSTTERWILFSVWDGDNNAKTTLVRKGPNVVDNSFGGEGTGGQTYLVYNWKAGNTYKFITRGLPDGAGNTSYSAWFYAPETGSWRFMATWKRPATNNSYLTGNHSFLENFEVENGYLGRKVLLGNQWTRSNTGVWTESTQMRYTGDATATNQQRMDFAGGVEAGKFYLRNGGFFANYVSVGQNFNRTPTGAMPNVNLSTLP</sequence>
<comment type="caution">
    <text evidence="2">The sequence shown here is derived from an EMBL/GenBank/DDBJ whole genome shotgun (WGS) entry which is preliminary data.</text>
</comment>
<dbReference type="InterPro" id="IPR031712">
    <property type="entry name" value="DUF5077"/>
</dbReference>
<evidence type="ECO:0000313" key="3">
    <source>
        <dbReference type="Proteomes" id="UP000627446"/>
    </source>
</evidence>
<name>A0A923HI74_9BURK</name>
<dbReference type="AlphaFoldDB" id="A0A923HI74"/>
<reference evidence="2" key="1">
    <citation type="submission" date="2020-08" db="EMBL/GenBank/DDBJ databases">
        <title>Novel species isolated from subtropical streams in China.</title>
        <authorList>
            <person name="Lu H."/>
        </authorList>
    </citation>
    <scope>NUCLEOTIDE SEQUENCE</scope>
    <source>
        <strain evidence="2">LX22W</strain>
    </source>
</reference>
<dbReference type="EMBL" id="JACOFZ010000001">
    <property type="protein sequence ID" value="MBC3879859.1"/>
    <property type="molecule type" value="Genomic_DNA"/>
</dbReference>
<dbReference type="PROSITE" id="PS51257">
    <property type="entry name" value="PROKAR_LIPOPROTEIN"/>
    <property type="match status" value="1"/>
</dbReference>
<protein>
    <submittedName>
        <fullName evidence="2">DUF5077 domain-containing protein</fullName>
    </submittedName>
</protein>
<dbReference type="Pfam" id="PF16871">
    <property type="entry name" value="DUF5077"/>
    <property type="match status" value="1"/>
</dbReference>
<gene>
    <name evidence="2" type="ORF">H8K36_00585</name>
</gene>
<accession>A0A923HI74</accession>
<dbReference type="Proteomes" id="UP000627446">
    <property type="component" value="Unassembled WGS sequence"/>
</dbReference>
<feature type="domain" description="DUF5077" evidence="1">
    <location>
        <begin position="55"/>
        <end position="177"/>
    </location>
</feature>